<dbReference type="Proteomes" id="UP000028760">
    <property type="component" value="Unassembled WGS sequence"/>
</dbReference>
<dbReference type="GO" id="GO:0005634">
    <property type="term" value="C:nucleus"/>
    <property type="evidence" value="ECO:0007669"/>
    <property type="project" value="TreeGrafter"/>
</dbReference>
<sequence length="222" mass="25024">SADVWAEGDLPPGWREISDSSEVYFWHVPTGTTQYDRPVASGNQDTTSSNAPDSEHDPQKETQDSLKLPNEIWLDLKDYPVYPDPSLKAFEGATLRYASLKLNPPAQLETVDLNSTFSDPEAMSFPVRSLGWVEMAEQDLCEGRSSVAVHHCIRQLSYCRRDIRDSAGVWGEGKSMLLVLQDRMLTLIDPDDRSLLHSQPISSIRVWGVGRDHDRNTFLHIL</sequence>
<dbReference type="FunFam" id="2.20.70.10:FF:000003">
    <property type="entry name" value="amyloid beta A4 precursor protein-binding family B member 2"/>
    <property type="match status" value="1"/>
</dbReference>
<dbReference type="InterPro" id="IPR001202">
    <property type="entry name" value="WW_dom"/>
</dbReference>
<feature type="domain" description="WW" evidence="3">
    <location>
        <begin position="8"/>
        <end position="40"/>
    </location>
</feature>
<evidence type="ECO:0000313" key="4">
    <source>
        <dbReference type="Ensembl" id="ENSPFOP00000030842.1"/>
    </source>
</evidence>
<reference evidence="4" key="2">
    <citation type="submission" date="2025-08" db="UniProtKB">
        <authorList>
            <consortium name="Ensembl"/>
        </authorList>
    </citation>
    <scope>IDENTIFICATION</scope>
</reference>
<keyword evidence="5" id="KW-1185">Reference proteome</keyword>
<dbReference type="SMART" id="SM00456">
    <property type="entry name" value="WW"/>
    <property type="match status" value="1"/>
</dbReference>
<dbReference type="GO" id="GO:0006355">
    <property type="term" value="P:regulation of DNA-templated transcription"/>
    <property type="evidence" value="ECO:0007669"/>
    <property type="project" value="TreeGrafter"/>
</dbReference>
<accession>A0A096MHF1</accession>
<dbReference type="InterPro" id="IPR036020">
    <property type="entry name" value="WW_dom_sf"/>
</dbReference>
<evidence type="ECO:0000313" key="5">
    <source>
        <dbReference type="Proteomes" id="UP000028760"/>
    </source>
</evidence>
<dbReference type="Pfam" id="PF00640">
    <property type="entry name" value="PID"/>
    <property type="match status" value="1"/>
</dbReference>
<evidence type="ECO:0000259" key="3">
    <source>
        <dbReference type="PROSITE" id="PS50020"/>
    </source>
</evidence>
<dbReference type="Ensembl" id="ENSPFOT00000029892.1">
    <property type="protein sequence ID" value="ENSPFOP00000030842.1"/>
    <property type="gene ID" value="ENSPFOG00000022944.1"/>
</dbReference>
<dbReference type="InterPro" id="IPR006020">
    <property type="entry name" value="PTB/PI_dom"/>
</dbReference>
<organism evidence="4 5">
    <name type="scientific">Poecilia formosa</name>
    <name type="common">Amazon molly</name>
    <name type="synonym">Limia formosa</name>
    <dbReference type="NCBI Taxonomy" id="48698"/>
    <lineage>
        <taxon>Eukaryota</taxon>
        <taxon>Metazoa</taxon>
        <taxon>Chordata</taxon>
        <taxon>Craniata</taxon>
        <taxon>Vertebrata</taxon>
        <taxon>Euteleostomi</taxon>
        <taxon>Actinopterygii</taxon>
        <taxon>Neopterygii</taxon>
        <taxon>Teleostei</taxon>
        <taxon>Neoteleostei</taxon>
        <taxon>Acanthomorphata</taxon>
        <taxon>Ovalentaria</taxon>
        <taxon>Atherinomorphae</taxon>
        <taxon>Cyprinodontiformes</taxon>
        <taxon>Poeciliidae</taxon>
        <taxon>Poeciliinae</taxon>
        <taxon>Poecilia</taxon>
    </lineage>
</organism>
<protein>
    <recommendedName>
        <fullName evidence="3">WW domain-containing protein</fullName>
    </recommendedName>
</protein>
<dbReference type="Gene3D" id="2.20.70.10">
    <property type="match status" value="1"/>
</dbReference>
<dbReference type="PROSITE" id="PS50020">
    <property type="entry name" value="WW_DOMAIN_2"/>
    <property type="match status" value="1"/>
</dbReference>
<dbReference type="GO" id="GO:0005737">
    <property type="term" value="C:cytoplasm"/>
    <property type="evidence" value="ECO:0007669"/>
    <property type="project" value="TreeGrafter"/>
</dbReference>
<dbReference type="EMBL" id="AYCK01002970">
    <property type="status" value="NOT_ANNOTATED_CDS"/>
    <property type="molecule type" value="Genomic_DNA"/>
</dbReference>
<dbReference type="eggNOG" id="ENOG502SJHC">
    <property type="taxonomic scope" value="Eukaryota"/>
</dbReference>
<dbReference type="OMA" id="GTTQWQT"/>
<dbReference type="InterPro" id="IPR011993">
    <property type="entry name" value="PH-like_dom_sf"/>
</dbReference>
<dbReference type="Gene3D" id="2.30.29.30">
    <property type="entry name" value="Pleckstrin-homology domain (PH domain)/Phosphotyrosine-binding domain (PTB)"/>
    <property type="match status" value="1"/>
</dbReference>
<reference evidence="4" key="3">
    <citation type="submission" date="2025-09" db="UniProtKB">
        <authorList>
            <consortium name="Ensembl"/>
        </authorList>
    </citation>
    <scope>IDENTIFICATION</scope>
</reference>
<proteinExistence type="predicted"/>
<dbReference type="PROSITE" id="PS01159">
    <property type="entry name" value="WW_DOMAIN_1"/>
    <property type="match status" value="1"/>
</dbReference>
<feature type="region of interest" description="Disordered" evidence="2">
    <location>
        <begin position="32"/>
        <end position="67"/>
    </location>
</feature>
<dbReference type="GO" id="GO:0001540">
    <property type="term" value="F:amyloid-beta binding"/>
    <property type="evidence" value="ECO:0007669"/>
    <property type="project" value="InterPro"/>
</dbReference>
<evidence type="ECO:0000256" key="2">
    <source>
        <dbReference type="SAM" id="MobiDB-lite"/>
    </source>
</evidence>
<dbReference type="GeneTree" id="ENSGT00390000000002"/>
<dbReference type="CDD" id="cd00201">
    <property type="entry name" value="WW"/>
    <property type="match status" value="1"/>
</dbReference>
<feature type="compositionally biased region" description="Basic and acidic residues" evidence="2">
    <location>
        <begin position="53"/>
        <end position="64"/>
    </location>
</feature>
<dbReference type="InterPro" id="IPR039576">
    <property type="entry name" value="APBB1/2/3"/>
</dbReference>
<dbReference type="STRING" id="48698.ENSPFOP00000030842"/>
<reference evidence="5" key="1">
    <citation type="submission" date="2013-10" db="EMBL/GenBank/DDBJ databases">
        <authorList>
            <person name="Schartl M."/>
            <person name="Warren W."/>
        </authorList>
    </citation>
    <scope>NUCLEOTIDE SEQUENCE [LARGE SCALE GENOMIC DNA]</scope>
    <source>
        <strain evidence="5">female</strain>
    </source>
</reference>
<dbReference type="PANTHER" id="PTHR14058">
    <property type="entry name" value="AMYLOID BETA A4 PRECURSOR PROTEIN-BINDING FAMILY B"/>
    <property type="match status" value="1"/>
</dbReference>
<dbReference type="AlphaFoldDB" id="A0A096MHF1"/>
<dbReference type="PANTHER" id="PTHR14058:SF11">
    <property type="entry name" value="AMYLOID BETA PRECURSOR PROTEIN BINDING FAMILY B MEMBER 2"/>
    <property type="match status" value="1"/>
</dbReference>
<name>A0A096MHF1_POEFO</name>
<keyword evidence="1" id="KW-0677">Repeat</keyword>
<dbReference type="Pfam" id="PF00397">
    <property type="entry name" value="WW"/>
    <property type="match status" value="1"/>
</dbReference>
<feature type="compositionally biased region" description="Polar residues" evidence="2">
    <location>
        <begin position="32"/>
        <end position="52"/>
    </location>
</feature>
<dbReference type="SUPFAM" id="SSF50729">
    <property type="entry name" value="PH domain-like"/>
    <property type="match status" value="1"/>
</dbReference>
<dbReference type="SUPFAM" id="SSF51045">
    <property type="entry name" value="WW domain"/>
    <property type="match status" value="1"/>
</dbReference>
<evidence type="ECO:0000256" key="1">
    <source>
        <dbReference type="ARBA" id="ARBA00022737"/>
    </source>
</evidence>